<keyword evidence="1" id="KW-0472">Membrane</keyword>
<feature type="transmembrane region" description="Helical" evidence="1">
    <location>
        <begin position="97"/>
        <end position="123"/>
    </location>
</feature>
<dbReference type="AlphaFoldDB" id="A0A2I0AQ86"/>
<organism evidence="2 3">
    <name type="scientific">Apostasia shenzhenica</name>
    <dbReference type="NCBI Taxonomy" id="1088818"/>
    <lineage>
        <taxon>Eukaryota</taxon>
        <taxon>Viridiplantae</taxon>
        <taxon>Streptophyta</taxon>
        <taxon>Embryophyta</taxon>
        <taxon>Tracheophyta</taxon>
        <taxon>Spermatophyta</taxon>
        <taxon>Magnoliopsida</taxon>
        <taxon>Liliopsida</taxon>
        <taxon>Asparagales</taxon>
        <taxon>Orchidaceae</taxon>
        <taxon>Apostasioideae</taxon>
        <taxon>Apostasia</taxon>
    </lineage>
</organism>
<protein>
    <submittedName>
        <fullName evidence="2">Uncharacterized protein</fullName>
    </submittedName>
</protein>
<feature type="transmembrane region" description="Helical" evidence="1">
    <location>
        <begin position="180"/>
        <end position="211"/>
    </location>
</feature>
<keyword evidence="1" id="KW-0812">Transmembrane</keyword>
<dbReference type="STRING" id="1088818.A0A2I0AQ86"/>
<evidence type="ECO:0000313" key="3">
    <source>
        <dbReference type="Proteomes" id="UP000236161"/>
    </source>
</evidence>
<accession>A0A2I0AQ86</accession>
<sequence>MDCEPEELQFLGLIGIYREATKLILSWRRLFSQIAATLIVPLSILFLVHIEISHLLFSQINRNEDALEHTAAGSPSEQRLLHRLSSEWSAFLLFKSVYLVALLIYSLLSTAAVVYTVASACTAKHDLLLSYRKVLSIVPKVWRRLAHTFLAAFVFLVAYNLLALFIFVSFILMVRSNASTIFVAFVLGIVYLAGLVWISVIWHVASVVSVLEEACGVDAMRRSRELVRGKMGIAAAIFFMMNLVFVGIELAFRLLVVGGGSPAAARVCLAAALLALMSVVVLFALVVQTVVYFVCKSYRHESIDKSALADHLEVYLGDYVPLKERDVQMEQIHV</sequence>
<feature type="transmembrane region" description="Helical" evidence="1">
    <location>
        <begin position="264"/>
        <end position="295"/>
    </location>
</feature>
<proteinExistence type="predicted"/>
<reference evidence="2 3" key="1">
    <citation type="journal article" date="2017" name="Nature">
        <title>The Apostasia genome and the evolution of orchids.</title>
        <authorList>
            <person name="Zhang G.Q."/>
            <person name="Liu K.W."/>
            <person name="Li Z."/>
            <person name="Lohaus R."/>
            <person name="Hsiao Y.Y."/>
            <person name="Niu S.C."/>
            <person name="Wang J.Y."/>
            <person name="Lin Y.C."/>
            <person name="Xu Q."/>
            <person name="Chen L.J."/>
            <person name="Yoshida K."/>
            <person name="Fujiwara S."/>
            <person name="Wang Z.W."/>
            <person name="Zhang Y.Q."/>
            <person name="Mitsuda N."/>
            <person name="Wang M."/>
            <person name="Liu G.H."/>
            <person name="Pecoraro L."/>
            <person name="Huang H.X."/>
            <person name="Xiao X.J."/>
            <person name="Lin M."/>
            <person name="Wu X.Y."/>
            <person name="Wu W.L."/>
            <person name="Chen Y.Y."/>
            <person name="Chang S.B."/>
            <person name="Sakamoto S."/>
            <person name="Ohme-Takagi M."/>
            <person name="Yagi M."/>
            <person name="Zeng S.J."/>
            <person name="Shen C.Y."/>
            <person name="Yeh C.M."/>
            <person name="Luo Y.B."/>
            <person name="Tsai W.C."/>
            <person name="Van de Peer Y."/>
            <person name="Liu Z.J."/>
        </authorList>
    </citation>
    <scope>NUCLEOTIDE SEQUENCE [LARGE SCALE GENOMIC DNA]</scope>
    <source>
        <strain evidence="3">cv. Shenzhen</strain>
        <tissue evidence="2">Stem</tissue>
    </source>
</reference>
<feature type="transmembrane region" description="Helical" evidence="1">
    <location>
        <begin position="232"/>
        <end position="252"/>
    </location>
</feature>
<dbReference type="EMBL" id="KZ451961">
    <property type="protein sequence ID" value="PKA57721.1"/>
    <property type="molecule type" value="Genomic_DNA"/>
</dbReference>
<keyword evidence="1" id="KW-1133">Transmembrane helix</keyword>
<feature type="transmembrane region" description="Helical" evidence="1">
    <location>
        <begin position="30"/>
        <end position="50"/>
    </location>
</feature>
<dbReference type="OrthoDB" id="1908649at2759"/>
<dbReference type="PANTHER" id="PTHR33133:SF5">
    <property type="entry name" value="OS08G0107100 PROTEIN"/>
    <property type="match status" value="1"/>
</dbReference>
<evidence type="ECO:0000256" key="1">
    <source>
        <dbReference type="SAM" id="Phobius"/>
    </source>
</evidence>
<dbReference type="PANTHER" id="PTHR33133">
    <property type="entry name" value="OS08G0107100 PROTEIN-RELATED"/>
    <property type="match status" value="1"/>
</dbReference>
<name>A0A2I0AQ86_9ASPA</name>
<evidence type="ECO:0000313" key="2">
    <source>
        <dbReference type="EMBL" id="PKA57721.1"/>
    </source>
</evidence>
<dbReference type="Proteomes" id="UP000236161">
    <property type="component" value="Unassembled WGS sequence"/>
</dbReference>
<gene>
    <name evidence="2" type="ORF">AXF42_Ash016767</name>
</gene>
<keyword evidence="3" id="KW-1185">Reference proteome</keyword>
<feature type="transmembrane region" description="Helical" evidence="1">
    <location>
        <begin position="149"/>
        <end position="174"/>
    </location>
</feature>